<evidence type="ECO:0000313" key="3">
    <source>
        <dbReference type="Proteomes" id="UP000005226"/>
    </source>
</evidence>
<sequence>MCSPLERFALLVCQLPYWDLVTAPANHTPPLINTIHCSIYNPIKHGIPPIPGCRSVPGFDVIETAASLSAMTIGSKRKYDCPVLLFQGVAVVPFRGMDSSKRVSMWSVQDVLEWLQDQHPSHVSTLQRAFIKHAISGRALLRLRDHHLERLGLDAEEHLQEILQDLLLLRVQEEINELKDLHSGEEAPLFHHDSW</sequence>
<dbReference type="Gene3D" id="1.10.150.50">
    <property type="entry name" value="Transcription Factor, Ets-1"/>
    <property type="match status" value="1"/>
</dbReference>
<reference evidence="2 3" key="1">
    <citation type="journal article" date="2011" name="Genome Biol. Evol.">
        <title>Integration of the genetic map and genome assembly of fugu facilitates insights into distinct features of genome evolution in teleosts and mammals.</title>
        <authorList>
            <person name="Kai W."/>
            <person name="Kikuchi K."/>
            <person name="Tohari S."/>
            <person name="Chew A.K."/>
            <person name="Tay A."/>
            <person name="Fujiwara A."/>
            <person name="Hosoya S."/>
            <person name="Suetake H."/>
            <person name="Naruse K."/>
            <person name="Brenner S."/>
            <person name="Suzuki Y."/>
            <person name="Venkatesh B."/>
        </authorList>
    </citation>
    <scope>NUCLEOTIDE SEQUENCE [LARGE SCALE GENOMIC DNA]</scope>
</reference>
<dbReference type="InterPro" id="IPR001660">
    <property type="entry name" value="SAM"/>
</dbReference>
<keyword evidence="3" id="KW-1185">Reference proteome</keyword>
<dbReference type="GO" id="GO:0007169">
    <property type="term" value="P:cell surface receptor protein tyrosine kinase signaling pathway"/>
    <property type="evidence" value="ECO:0007669"/>
    <property type="project" value="TreeGrafter"/>
</dbReference>
<dbReference type="SUPFAM" id="SSF47769">
    <property type="entry name" value="SAM/Pointed domain"/>
    <property type="match status" value="1"/>
</dbReference>
<organism evidence="2 3">
    <name type="scientific">Takifugu rubripes</name>
    <name type="common">Japanese pufferfish</name>
    <name type="synonym">Fugu rubripes</name>
    <dbReference type="NCBI Taxonomy" id="31033"/>
    <lineage>
        <taxon>Eukaryota</taxon>
        <taxon>Metazoa</taxon>
        <taxon>Chordata</taxon>
        <taxon>Craniata</taxon>
        <taxon>Vertebrata</taxon>
        <taxon>Euteleostomi</taxon>
        <taxon>Actinopterygii</taxon>
        <taxon>Neopterygii</taxon>
        <taxon>Teleostei</taxon>
        <taxon>Neoteleostei</taxon>
        <taxon>Acanthomorphata</taxon>
        <taxon>Eupercaria</taxon>
        <taxon>Tetraodontiformes</taxon>
        <taxon>Tetradontoidea</taxon>
        <taxon>Tetraodontidae</taxon>
        <taxon>Takifugu</taxon>
    </lineage>
</organism>
<dbReference type="Ensembl" id="ENSTRUT00000051589.2">
    <property type="protein sequence ID" value="ENSTRUP00000057269.2"/>
    <property type="gene ID" value="ENSTRUG00000024532.2"/>
</dbReference>
<dbReference type="AlphaFoldDB" id="A0A3B5KPT4"/>
<dbReference type="InterPro" id="IPR052268">
    <property type="entry name" value="SAM_domain-containing_protein"/>
</dbReference>
<dbReference type="Proteomes" id="UP000005226">
    <property type="component" value="Chromosome 16"/>
</dbReference>
<protein>
    <recommendedName>
        <fullName evidence="1">SAM domain-containing protein</fullName>
    </recommendedName>
</protein>
<dbReference type="InterPro" id="IPR013761">
    <property type="entry name" value="SAM/pointed_sf"/>
</dbReference>
<accession>A0A3B5KPT4</accession>
<reference evidence="2" key="3">
    <citation type="submission" date="2025-09" db="UniProtKB">
        <authorList>
            <consortium name="Ensembl"/>
        </authorList>
    </citation>
    <scope>IDENTIFICATION</scope>
</reference>
<evidence type="ECO:0000313" key="2">
    <source>
        <dbReference type="Ensembl" id="ENSTRUP00000057269.2"/>
    </source>
</evidence>
<dbReference type="GeneTree" id="ENSGT00940000177410"/>
<dbReference type="Pfam" id="PF07647">
    <property type="entry name" value="SAM_2"/>
    <property type="match status" value="1"/>
</dbReference>
<dbReference type="PANTHER" id="PTHR20843">
    <property type="entry name" value="STERILE ALPHA MOTIF DOMAIN CONTAINING PROTEIN 10"/>
    <property type="match status" value="1"/>
</dbReference>
<name>A0A3B5KPT4_TAKRU</name>
<dbReference type="InParanoid" id="A0A3B5KPT4"/>
<reference evidence="2" key="2">
    <citation type="submission" date="2025-08" db="UniProtKB">
        <authorList>
            <consortium name="Ensembl"/>
        </authorList>
    </citation>
    <scope>IDENTIFICATION</scope>
</reference>
<evidence type="ECO:0000259" key="1">
    <source>
        <dbReference type="PROSITE" id="PS50105"/>
    </source>
</evidence>
<dbReference type="PANTHER" id="PTHR20843:SF0">
    <property type="entry name" value="PROTEIN AVEUGLE"/>
    <property type="match status" value="1"/>
</dbReference>
<dbReference type="GO" id="GO:0009898">
    <property type="term" value="C:cytoplasmic side of plasma membrane"/>
    <property type="evidence" value="ECO:0007669"/>
    <property type="project" value="TreeGrafter"/>
</dbReference>
<dbReference type="SMART" id="SM00454">
    <property type="entry name" value="SAM"/>
    <property type="match status" value="1"/>
</dbReference>
<dbReference type="PROSITE" id="PS50105">
    <property type="entry name" value="SAM_DOMAIN"/>
    <property type="match status" value="1"/>
</dbReference>
<feature type="domain" description="SAM" evidence="1">
    <location>
        <begin position="106"/>
        <end position="172"/>
    </location>
</feature>
<proteinExistence type="predicted"/>